<sequence>MLRSVSRPDTAAYASVVNTKDSDEEDEDKENVYDDDGDDDAKTLIGSPQSPKYPPEPTGSEGRKPPFGRHSRNSSIAKQNFMTSLESIEDEEFLNVKEWGIREVCAVTTVRRMLASLFLLS</sequence>
<keyword evidence="2" id="KW-1185">Reference proteome</keyword>
<accession>A0ACC2XG83</accession>
<dbReference type="Proteomes" id="UP001234202">
    <property type="component" value="Unassembled WGS sequence"/>
</dbReference>
<name>A0ACC2XG83_9TREE</name>
<comment type="caution">
    <text evidence="1">The sequence shown here is derived from an EMBL/GenBank/DDBJ whole genome shotgun (WGS) entry which is preliminary data.</text>
</comment>
<reference evidence="1" key="1">
    <citation type="submission" date="2023-04" db="EMBL/GenBank/DDBJ databases">
        <title>Draft Genome sequencing of Naganishia species isolated from polar environments using Oxford Nanopore Technology.</title>
        <authorList>
            <person name="Leo P."/>
            <person name="Venkateswaran K."/>
        </authorList>
    </citation>
    <scope>NUCLEOTIDE SEQUENCE</scope>
    <source>
        <strain evidence="1">DBVPG 5303</strain>
    </source>
</reference>
<evidence type="ECO:0000313" key="1">
    <source>
        <dbReference type="EMBL" id="KAJ9122932.1"/>
    </source>
</evidence>
<evidence type="ECO:0000313" key="2">
    <source>
        <dbReference type="Proteomes" id="UP001234202"/>
    </source>
</evidence>
<proteinExistence type="predicted"/>
<dbReference type="EMBL" id="JASBWV010000013">
    <property type="protein sequence ID" value="KAJ9122932.1"/>
    <property type="molecule type" value="Genomic_DNA"/>
</dbReference>
<organism evidence="1 2">
    <name type="scientific">Naganishia onofrii</name>
    <dbReference type="NCBI Taxonomy" id="1851511"/>
    <lineage>
        <taxon>Eukaryota</taxon>
        <taxon>Fungi</taxon>
        <taxon>Dikarya</taxon>
        <taxon>Basidiomycota</taxon>
        <taxon>Agaricomycotina</taxon>
        <taxon>Tremellomycetes</taxon>
        <taxon>Filobasidiales</taxon>
        <taxon>Filobasidiaceae</taxon>
        <taxon>Naganishia</taxon>
    </lineage>
</organism>
<protein>
    <submittedName>
        <fullName evidence="1">Uncharacterized protein</fullName>
    </submittedName>
</protein>
<gene>
    <name evidence="1" type="ORF">QFC24_003970</name>
</gene>